<dbReference type="Proteomes" id="UP000245711">
    <property type="component" value="Chromosome"/>
</dbReference>
<dbReference type="OrthoDB" id="4447971at2"/>
<keyword evidence="4" id="KW-1185">Reference proteome</keyword>
<dbReference type="AlphaFoldDB" id="A0A2S2BWH1"/>
<keyword evidence="2" id="KW-1133">Transmembrane helix</keyword>
<name>A0A2S2BWH1_9NOCA</name>
<feature type="compositionally biased region" description="Basic and acidic residues" evidence="1">
    <location>
        <begin position="176"/>
        <end position="187"/>
    </location>
</feature>
<feature type="region of interest" description="Disordered" evidence="1">
    <location>
        <begin position="258"/>
        <end position="292"/>
    </location>
</feature>
<keyword evidence="2" id="KW-0472">Membrane</keyword>
<organism evidence="3 4">
    <name type="scientific">Rhodococcus oxybenzonivorans</name>
    <dbReference type="NCBI Taxonomy" id="1990687"/>
    <lineage>
        <taxon>Bacteria</taxon>
        <taxon>Bacillati</taxon>
        <taxon>Actinomycetota</taxon>
        <taxon>Actinomycetes</taxon>
        <taxon>Mycobacteriales</taxon>
        <taxon>Nocardiaceae</taxon>
        <taxon>Rhodococcus</taxon>
    </lineage>
</organism>
<feature type="region of interest" description="Disordered" evidence="1">
    <location>
        <begin position="176"/>
        <end position="207"/>
    </location>
</feature>
<sequence>MIEVVSGLLAGRGEPVVVGSVPPERQDEDARGTGVSLRRLLGIAALTPAQASWLITDALDQLELARSRGRLPILFRDDAVTVFEEGKLTIEFTGRAASWREISDAIADLSRSIAANCRASALVDRIHESTTEATDLDDVMQRVRRAIAPDIDPADEERARRQLGALVFATLGRQLSDGRETGEERTPQGRRPGGAGASLATGDWFPPVRSPWHRRKRRLSRRRGALGLIAIVVLAGVLWTAPRVWSELRRGWDAVLNPVNPSDQNQIAPVSPPPPEPTGDPGSPAPGGQRAEPISVEVGAPASAGIITMVTATLANGECTSGRACDIRVDLHLDSAPNEGTVVWKLNVYDRCSGEVRTGDEVSLHVPPGAQQVYGIGRTDLPPSTALAVAAVTIFPATAASEPVLMPAENASC</sequence>
<keyword evidence="2" id="KW-0812">Transmembrane</keyword>
<dbReference type="EMBL" id="CP021354">
    <property type="protein sequence ID" value="AWK72858.1"/>
    <property type="molecule type" value="Genomic_DNA"/>
</dbReference>
<evidence type="ECO:0000256" key="1">
    <source>
        <dbReference type="SAM" id="MobiDB-lite"/>
    </source>
</evidence>
<proteinExistence type="predicted"/>
<feature type="transmembrane region" description="Helical" evidence="2">
    <location>
        <begin position="224"/>
        <end position="241"/>
    </location>
</feature>
<protein>
    <submittedName>
        <fullName evidence="3">Uncharacterized protein</fullName>
    </submittedName>
</protein>
<accession>A0A2S2BWH1</accession>
<evidence type="ECO:0000313" key="3">
    <source>
        <dbReference type="EMBL" id="AWK72858.1"/>
    </source>
</evidence>
<reference evidence="3 4" key="1">
    <citation type="submission" date="2017-05" db="EMBL/GenBank/DDBJ databases">
        <title>Isolation of Rhodococcus sp. S2-17 biodegrading of BP-3.</title>
        <authorList>
            <person name="Lee Y."/>
            <person name="Kim K.H."/>
            <person name="Chun B.H."/>
            <person name="Jung H.S."/>
            <person name="Jeon C.O."/>
        </authorList>
    </citation>
    <scope>NUCLEOTIDE SEQUENCE [LARGE SCALE GENOMIC DNA]</scope>
    <source>
        <strain evidence="3 4">S2-17</strain>
    </source>
</reference>
<dbReference type="KEGG" id="roz:CBI38_16145"/>
<gene>
    <name evidence="3" type="ORF">CBI38_16145</name>
</gene>
<evidence type="ECO:0000256" key="2">
    <source>
        <dbReference type="SAM" id="Phobius"/>
    </source>
</evidence>
<evidence type="ECO:0000313" key="4">
    <source>
        <dbReference type="Proteomes" id="UP000245711"/>
    </source>
</evidence>